<sequence length="420" mass="48222">MPFGLTGAPFAFQSVMNRIKSEVKAAIYCYLDDVVVVSESEETHLKDIAEFLQVMEMNGLKLRLDKCNFGKAQLKHLGFLISRDGIRPDPTNVENYFRRFIPNFAKIMACLHELTTRGEEVKKNWNETHENAFKTVIQKLVEAPVLVPPQFGRPFEIETDASKEAAGAVLYQRDNDNHLRPICYYSRKMNKHERQYSSIELEALAIVAALKEFRPYIEGSGTTIIRTDSSACCSLMKNKNLQGRLAKFQLAIMAFDIKFEHRAGVDNKFCDYLSRADIIKAIKFNVYPEDIEEKKLEMKMENLVMKNSALYFYNQEEADDIRLLIPYSLRERIIKEFHADATQGGHLGQLKTLEKMKKRVYWPFMVVDIKETIRGCATCQTAKVNPGDRVPEPLAPIEPPDYPFDRIHIDYFGSCCDVNG</sequence>
<feature type="domain" description="Reverse transcriptase" evidence="6">
    <location>
        <begin position="1"/>
        <end position="81"/>
    </location>
</feature>
<dbReference type="Proteomes" id="UP000887577">
    <property type="component" value="Unplaced"/>
</dbReference>
<dbReference type="FunFam" id="3.10.20.370:FF:000001">
    <property type="entry name" value="Retrovirus-related Pol polyprotein from transposon 17.6-like protein"/>
    <property type="match status" value="1"/>
</dbReference>
<evidence type="ECO:0000256" key="4">
    <source>
        <dbReference type="ARBA" id="ARBA00022918"/>
    </source>
</evidence>
<evidence type="ECO:0000313" key="8">
    <source>
        <dbReference type="WBParaSite" id="PSU_v2.g8463.t1"/>
    </source>
</evidence>
<dbReference type="InterPro" id="IPR043502">
    <property type="entry name" value="DNA/RNA_pol_sf"/>
</dbReference>
<keyword evidence="2" id="KW-0540">Nuclease</keyword>
<dbReference type="PANTHER" id="PTHR37984">
    <property type="entry name" value="PROTEIN CBG26694"/>
    <property type="match status" value="1"/>
</dbReference>
<dbReference type="Gene3D" id="3.30.70.270">
    <property type="match status" value="2"/>
</dbReference>
<dbReference type="InterPro" id="IPR000477">
    <property type="entry name" value="RT_dom"/>
</dbReference>
<keyword evidence="4" id="KW-0695">RNA-directed DNA polymerase</keyword>
<dbReference type="SUPFAM" id="SSF56672">
    <property type="entry name" value="DNA/RNA polymerases"/>
    <property type="match status" value="1"/>
</dbReference>
<dbReference type="WBParaSite" id="PSU_v2.g8463.t1">
    <property type="protein sequence ID" value="PSU_v2.g8463.t1"/>
    <property type="gene ID" value="PSU_v2.g8463"/>
</dbReference>
<dbReference type="InterPro" id="IPR050951">
    <property type="entry name" value="Retrovirus_Pol_polyprotein"/>
</dbReference>
<proteinExistence type="predicted"/>
<dbReference type="Gene3D" id="3.30.420.10">
    <property type="entry name" value="Ribonuclease H-like superfamily/Ribonuclease H"/>
    <property type="match status" value="1"/>
</dbReference>
<evidence type="ECO:0000313" key="7">
    <source>
        <dbReference type="Proteomes" id="UP000887577"/>
    </source>
</evidence>
<evidence type="ECO:0000256" key="3">
    <source>
        <dbReference type="ARBA" id="ARBA00022759"/>
    </source>
</evidence>
<evidence type="ECO:0000256" key="2">
    <source>
        <dbReference type="ARBA" id="ARBA00022722"/>
    </source>
</evidence>
<dbReference type="GO" id="GO:0003964">
    <property type="term" value="F:RNA-directed DNA polymerase activity"/>
    <property type="evidence" value="ECO:0007669"/>
    <property type="project" value="UniProtKB-KW"/>
</dbReference>
<protein>
    <recommendedName>
        <fullName evidence="1">RNA-directed DNA polymerase</fullName>
        <ecNumber evidence="1">2.7.7.49</ecNumber>
    </recommendedName>
</protein>
<dbReference type="InterPro" id="IPR041577">
    <property type="entry name" value="RT_RNaseH_2"/>
</dbReference>
<dbReference type="CDD" id="cd09274">
    <property type="entry name" value="RNase_HI_RT_Ty3"/>
    <property type="match status" value="1"/>
</dbReference>
<dbReference type="InterPro" id="IPR043128">
    <property type="entry name" value="Rev_trsase/Diguanyl_cyclase"/>
</dbReference>
<dbReference type="Pfam" id="PF17919">
    <property type="entry name" value="RT_RNaseH_2"/>
    <property type="match status" value="1"/>
</dbReference>
<evidence type="ECO:0000259" key="6">
    <source>
        <dbReference type="PROSITE" id="PS50878"/>
    </source>
</evidence>
<dbReference type="PROSITE" id="PS50878">
    <property type="entry name" value="RT_POL"/>
    <property type="match status" value="1"/>
</dbReference>
<dbReference type="GO" id="GO:0004519">
    <property type="term" value="F:endonuclease activity"/>
    <property type="evidence" value="ECO:0007669"/>
    <property type="project" value="UniProtKB-KW"/>
</dbReference>
<dbReference type="AlphaFoldDB" id="A0A914Z967"/>
<keyword evidence="4" id="KW-0548">Nucleotidyltransferase</keyword>
<dbReference type="PANTHER" id="PTHR37984:SF5">
    <property type="entry name" value="PROTEIN NYNRIN-LIKE"/>
    <property type="match status" value="1"/>
</dbReference>
<dbReference type="Pfam" id="PF17921">
    <property type="entry name" value="Integrase_H2C2"/>
    <property type="match status" value="1"/>
</dbReference>
<reference evidence="8" key="1">
    <citation type="submission" date="2022-11" db="UniProtKB">
        <authorList>
            <consortium name="WormBaseParasite"/>
        </authorList>
    </citation>
    <scope>IDENTIFICATION</scope>
</reference>
<evidence type="ECO:0000256" key="1">
    <source>
        <dbReference type="ARBA" id="ARBA00012493"/>
    </source>
</evidence>
<keyword evidence="3" id="KW-0255">Endonuclease</keyword>
<evidence type="ECO:0000256" key="5">
    <source>
        <dbReference type="ARBA" id="ARBA00023268"/>
    </source>
</evidence>
<dbReference type="Pfam" id="PF00078">
    <property type="entry name" value="RVT_1"/>
    <property type="match status" value="1"/>
</dbReference>
<keyword evidence="7" id="KW-1185">Reference proteome</keyword>
<dbReference type="Gene3D" id="1.10.340.70">
    <property type="match status" value="1"/>
</dbReference>
<dbReference type="InterPro" id="IPR041588">
    <property type="entry name" value="Integrase_H2C2"/>
</dbReference>
<accession>A0A914Z967</accession>
<keyword evidence="3" id="KW-0378">Hydrolase</keyword>
<keyword evidence="5" id="KW-0511">Multifunctional enzyme</keyword>
<dbReference type="InterPro" id="IPR036397">
    <property type="entry name" value="RNaseH_sf"/>
</dbReference>
<dbReference type="FunFam" id="1.10.340.70:FF:000001">
    <property type="entry name" value="Retrovirus-related Pol polyprotein from transposon gypsy-like Protein"/>
    <property type="match status" value="1"/>
</dbReference>
<organism evidence="7 8">
    <name type="scientific">Panagrolaimus superbus</name>
    <dbReference type="NCBI Taxonomy" id="310955"/>
    <lineage>
        <taxon>Eukaryota</taxon>
        <taxon>Metazoa</taxon>
        <taxon>Ecdysozoa</taxon>
        <taxon>Nematoda</taxon>
        <taxon>Chromadorea</taxon>
        <taxon>Rhabditida</taxon>
        <taxon>Tylenchina</taxon>
        <taxon>Panagrolaimomorpha</taxon>
        <taxon>Panagrolaimoidea</taxon>
        <taxon>Panagrolaimidae</taxon>
        <taxon>Panagrolaimus</taxon>
    </lineage>
</organism>
<name>A0A914Z967_9BILA</name>
<dbReference type="EC" id="2.7.7.49" evidence="1"/>
<dbReference type="GO" id="GO:0003676">
    <property type="term" value="F:nucleic acid binding"/>
    <property type="evidence" value="ECO:0007669"/>
    <property type="project" value="InterPro"/>
</dbReference>
<keyword evidence="4" id="KW-0808">Transferase</keyword>